<feature type="domain" description="DNA2/NAM7 helicase helicase" evidence="7">
    <location>
        <begin position="847"/>
        <end position="886"/>
    </location>
</feature>
<dbReference type="GO" id="GO:0005524">
    <property type="term" value="F:ATP binding"/>
    <property type="evidence" value="ECO:0007669"/>
    <property type="project" value="UniProtKB-KW"/>
</dbReference>
<dbReference type="Pfam" id="PF13086">
    <property type="entry name" value="AAA_11"/>
    <property type="match status" value="2"/>
</dbReference>
<evidence type="ECO:0000256" key="1">
    <source>
        <dbReference type="ARBA" id="ARBA00007913"/>
    </source>
</evidence>
<dbReference type="Pfam" id="PF18741">
    <property type="entry name" value="MTES_1575"/>
    <property type="match status" value="1"/>
</dbReference>
<keyword evidence="5" id="KW-0067">ATP-binding</keyword>
<dbReference type="InterPro" id="IPR025103">
    <property type="entry name" value="DUF4011"/>
</dbReference>
<accession>A0A2T0U6F6</accession>
<keyword evidence="4" id="KW-0347">Helicase</keyword>
<reference evidence="10 11" key="1">
    <citation type="submission" date="2018-03" db="EMBL/GenBank/DDBJ databases">
        <title>Genomic Encyclopedia of Archaeal and Bacterial Type Strains, Phase II (KMG-II): from individual species to whole genera.</title>
        <authorList>
            <person name="Goeker M."/>
        </authorList>
    </citation>
    <scope>NUCLEOTIDE SEQUENCE [LARGE SCALE GENOMIC DNA]</scope>
    <source>
        <strain evidence="10 11">ATCC BAA-1496</strain>
    </source>
</reference>
<dbReference type="InterPro" id="IPR027417">
    <property type="entry name" value="P-loop_NTPase"/>
</dbReference>
<feature type="domain" description="DNA2/NAM7 helicase-like C-terminal" evidence="8">
    <location>
        <begin position="979"/>
        <end position="1105"/>
    </location>
</feature>
<evidence type="ECO:0000313" key="10">
    <source>
        <dbReference type="EMBL" id="PRY53484.1"/>
    </source>
</evidence>
<dbReference type="InterPro" id="IPR047187">
    <property type="entry name" value="SF1_C_Upf1"/>
</dbReference>
<evidence type="ECO:0000256" key="4">
    <source>
        <dbReference type="ARBA" id="ARBA00022806"/>
    </source>
</evidence>
<dbReference type="Pfam" id="PF13195">
    <property type="entry name" value="DUF4011"/>
    <property type="match status" value="1"/>
</dbReference>
<dbReference type="Proteomes" id="UP000237822">
    <property type="component" value="Unassembled WGS sequence"/>
</dbReference>
<evidence type="ECO:0000256" key="2">
    <source>
        <dbReference type="ARBA" id="ARBA00022741"/>
    </source>
</evidence>
<feature type="domain" description="Restriction endonuclease type II-like" evidence="9">
    <location>
        <begin position="1164"/>
        <end position="1254"/>
    </location>
</feature>
<dbReference type="CDD" id="cd18808">
    <property type="entry name" value="SF1_C_Upf1"/>
    <property type="match status" value="1"/>
</dbReference>
<dbReference type="GO" id="GO:0043139">
    <property type="term" value="F:5'-3' DNA helicase activity"/>
    <property type="evidence" value="ECO:0007669"/>
    <property type="project" value="TreeGrafter"/>
</dbReference>
<dbReference type="GO" id="GO:0016787">
    <property type="term" value="F:hydrolase activity"/>
    <property type="evidence" value="ECO:0007669"/>
    <property type="project" value="UniProtKB-KW"/>
</dbReference>
<proteinExistence type="inferred from homology"/>
<protein>
    <submittedName>
        <fullName evidence="10">Uncharacterized protein DUF4011</fullName>
    </submittedName>
</protein>
<feature type="region of interest" description="Disordered" evidence="6">
    <location>
        <begin position="369"/>
        <end position="389"/>
    </location>
</feature>
<dbReference type="Gene3D" id="3.40.50.300">
    <property type="entry name" value="P-loop containing nucleotide triphosphate hydrolases"/>
    <property type="match status" value="3"/>
</dbReference>
<dbReference type="PANTHER" id="PTHR43788">
    <property type="entry name" value="DNA2/NAM7 HELICASE FAMILY MEMBER"/>
    <property type="match status" value="1"/>
</dbReference>
<dbReference type="EMBL" id="PVTI01000027">
    <property type="protein sequence ID" value="PRY53484.1"/>
    <property type="molecule type" value="Genomic_DNA"/>
</dbReference>
<dbReference type="SUPFAM" id="SSF52540">
    <property type="entry name" value="P-loop containing nucleoside triphosphate hydrolases"/>
    <property type="match status" value="2"/>
</dbReference>
<evidence type="ECO:0000259" key="7">
    <source>
        <dbReference type="Pfam" id="PF13086"/>
    </source>
</evidence>
<comment type="caution">
    <text evidence="10">The sequence shown here is derived from an EMBL/GenBank/DDBJ whole genome shotgun (WGS) entry which is preliminary data.</text>
</comment>
<comment type="similarity">
    <text evidence="1">Belongs to the DNA2/NAM7 helicase family.</text>
</comment>
<dbReference type="InterPro" id="IPR049468">
    <property type="entry name" value="Restrct_endonuc-II-like_dom"/>
</dbReference>
<organism evidence="10 11">
    <name type="scientific">Knoellia remsis</name>
    <dbReference type="NCBI Taxonomy" id="407159"/>
    <lineage>
        <taxon>Bacteria</taxon>
        <taxon>Bacillati</taxon>
        <taxon>Actinomycetota</taxon>
        <taxon>Actinomycetes</taxon>
        <taxon>Micrococcales</taxon>
        <taxon>Intrasporangiaceae</taxon>
        <taxon>Knoellia</taxon>
    </lineage>
</organism>
<dbReference type="RefSeq" id="WP_106298625.1">
    <property type="nucleotide sequence ID" value="NZ_PVTI01000027.1"/>
</dbReference>
<evidence type="ECO:0000256" key="3">
    <source>
        <dbReference type="ARBA" id="ARBA00022801"/>
    </source>
</evidence>
<dbReference type="PANTHER" id="PTHR43788:SF8">
    <property type="entry name" value="DNA-BINDING PROTEIN SMUBP-2"/>
    <property type="match status" value="1"/>
</dbReference>
<keyword evidence="3" id="KW-0378">Hydrolase</keyword>
<dbReference type="InterPro" id="IPR041677">
    <property type="entry name" value="DNA2/NAM7_AAA_11"/>
</dbReference>
<dbReference type="OrthoDB" id="9757917at2"/>
<keyword evidence="2" id="KW-0547">Nucleotide-binding</keyword>
<dbReference type="InterPro" id="IPR050534">
    <property type="entry name" value="Coronavir_polyprotein_1ab"/>
</dbReference>
<dbReference type="SUPFAM" id="SSF52980">
    <property type="entry name" value="Restriction endonuclease-like"/>
    <property type="match status" value="1"/>
</dbReference>
<dbReference type="Pfam" id="PF13087">
    <property type="entry name" value="AAA_12"/>
    <property type="match status" value="1"/>
</dbReference>
<evidence type="ECO:0000256" key="6">
    <source>
        <dbReference type="SAM" id="MobiDB-lite"/>
    </source>
</evidence>
<dbReference type="AlphaFoldDB" id="A0A2T0U6F6"/>
<evidence type="ECO:0000313" key="11">
    <source>
        <dbReference type="Proteomes" id="UP000237822"/>
    </source>
</evidence>
<evidence type="ECO:0000256" key="5">
    <source>
        <dbReference type="ARBA" id="ARBA00022840"/>
    </source>
</evidence>
<keyword evidence="11" id="KW-1185">Reference proteome</keyword>
<dbReference type="InterPro" id="IPR041679">
    <property type="entry name" value="DNA2/NAM7-like_C"/>
</dbReference>
<name>A0A2T0U6F6_9MICO</name>
<evidence type="ECO:0000259" key="9">
    <source>
        <dbReference type="Pfam" id="PF18741"/>
    </source>
</evidence>
<dbReference type="InterPro" id="IPR011335">
    <property type="entry name" value="Restrct_endonuc-II-like"/>
</dbReference>
<sequence length="1275" mass="137121">MSETGPQPDVEPRTARVRDAVAAWTRHLVDLGGRNTLLWYRDLPSGTLDLTTAHPGGVAMLLAGRPTRLSDLVREPAAFDEARRRARTIAGKARELREERGIDAGFVAVGMATWSLGRAGGAASRQPAAPVLLRSCTLRATSPQHDDYELDLGDELELNPVLEHYLASEQGITLDVERLEGLATTPNGFDPYPTYAALTEACARIPDFAVEPRIVLGTFSYAKLPMVADLAGHGDSLADHDVIAAIAGDPTAMRSVRHELPARPADAVPDPAQGLLVLDADASQEEAIDAVRSGANLVVHGPPGTGKSQTIANLLAALAADGKRVLFVAEKRAAIDAVVGRLDRVGLSDLVLDLHDGARGRRRIATELADSLPGRSPRPQDPPSRDVDRLRASASTLREHRDAMHESRHPWGVSVHEVQEAISSLASRERPPHSRVRLRGEALQSLPRDRFEVLTRELTRVASLGAWRTDRGDDPWYGATVRTQEDAVRAQELVDRWSGGGVAAVGTIIDEVFTGLRVPASRSVRDWGSILDTVSSVRDTLETFRPEIFDTPLGDVVAATGSAAYRAQVGAELGWWERRSLRRGVRRHVRPGRPPADLHAALVRANEQRSAWTRMAGGGGRPEMPADLDRAITAYAALAADLEWLQERVPAASSGAGSETSTAGVALVDLPREELTARLDALAAAPERLAVLPSVIGPLESMRSAGLGPLIDDLALRGVEADDVAPEADFVWWSSVLDDIALRDPRVGAHDGDDLRRVVGEFADADAAVLRGNATRVRAAVRARIDSVIADSPELESIVRAEAAKSRRHRSLRDLMPVAGELVTALRPCWVMSPLVVASVLPPGVWFDVVVFDEASQIPPAEAVSAIARARQVVVAGDAKQLPPTSFFTTVSDDGESAPTDNLSEGVESVLDVLAATLPSRRLTWHYRSLDERLIAFANEQVYDSALVTFPGTGTAPVLTHELVDGVGVVADGAASVETTQAEVDRVVDLVLDHALNRPGESLGVIALGIAHARRLEEALRRALAGLDQETARFFTEDVHERFFIKNLERVQGDERDAIILSVGYGKTPHGRVLHRFGPLNTEGGERRLNVAVTRARRRMTVVSSIGADELDPQRLKARGAIMLRDFLAHAAASSAGAPRDATATGGAVGAEASQLDSVVLAEFARRLRESGLVVHERYGSSETPVDLAVEDPNRPGRLAVAVESDGSSYAAMSSSRERDRLRAEQLGRLGWQHVRVWTRDAFRDPARDVARIHALAGQSGVRPEAAARPGRGGA</sequence>
<feature type="domain" description="DNA2/NAM7 helicase helicase" evidence="7">
    <location>
        <begin position="281"/>
        <end position="344"/>
    </location>
</feature>
<evidence type="ECO:0000259" key="8">
    <source>
        <dbReference type="Pfam" id="PF13087"/>
    </source>
</evidence>
<gene>
    <name evidence="10" type="ORF">BCF74_12729</name>
</gene>